<accession>A0A9X4PHQ2</accession>
<evidence type="ECO:0000256" key="1">
    <source>
        <dbReference type="SAM" id="Phobius"/>
    </source>
</evidence>
<proteinExistence type="predicted"/>
<dbReference type="AlphaFoldDB" id="A0A9X4PHQ2"/>
<keyword evidence="1" id="KW-0812">Transmembrane</keyword>
<name>A0A9X4PHQ2_9PAST</name>
<keyword evidence="3" id="KW-1185">Reference proteome</keyword>
<dbReference type="EMBL" id="LWID01000001">
    <property type="protein sequence ID" value="MDG6895405.1"/>
    <property type="molecule type" value="Genomic_DNA"/>
</dbReference>
<keyword evidence="1" id="KW-1133">Transmembrane helix</keyword>
<keyword evidence="1" id="KW-0472">Membrane</keyword>
<feature type="transmembrane region" description="Helical" evidence="1">
    <location>
        <begin position="42"/>
        <end position="62"/>
    </location>
</feature>
<feature type="transmembrane region" description="Helical" evidence="1">
    <location>
        <begin position="6"/>
        <end position="30"/>
    </location>
</feature>
<evidence type="ECO:0000313" key="3">
    <source>
        <dbReference type="Proteomes" id="UP001155500"/>
    </source>
</evidence>
<reference evidence="2" key="1">
    <citation type="submission" date="2016-03" db="EMBL/GenBank/DDBJ databases">
        <title>Co-evolution between Pasteurellaceae and their hosts.</title>
        <authorList>
            <person name="Hansen M.J."/>
            <person name="Bojesen A.M."/>
            <person name="Planet P."/>
        </authorList>
    </citation>
    <scope>NUCLEOTIDE SEQUENCE</scope>
    <source>
        <strain evidence="2">146/S8/89</strain>
    </source>
</reference>
<organism evidence="2 3">
    <name type="scientific">Volucribacter amazonae</name>
    <dbReference type="NCBI Taxonomy" id="256731"/>
    <lineage>
        <taxon>Bacteria</taxon>
        <taxon>Pseudomonadati</taxon>
        <taxon>Pseudomonadota</taxon>
        <taxon>Gammaproteobacteria</taxon>
        <taxon>Pasteurellales</taxon>
        <taxon>Pasteurellaceae</taxon>
        <taxon>Volucribacter</taxon>
    </lineage>
</organism>
<protein>
    <submittedName>
        <fullName evidence="2">Uncharacterized protein</fullName>
    </submittedName>
</protein>
<sequence length="69" mass="8239">MNELIIFLIAYSKHFLVYIILPGLITKFLFKFTFLKRYLSTNLADTLQAIIFGIMMLVMYFLERKIEIL</sequence>
<dbReference type="RefSeq" id="WP_279572815.1">
    <property type="nucleotide sequence ID" value="NZ_LWID01000001.1"/>
</dbReference>
<comment type="caution">
    <text evidence="2">The sequence shown here is derived from an EMBL/GenBank/DDBJ whole genome shotgun (WGS) entry which is preliminary data.</text>
</comment>
<evidence type="ECO:0000313" key="2">
    <source>
        <dbReference type="EMBL" id="MDG6895405.1"/>
    </source>
</evidence>
<dbReference type="Proteomes" id="UP001155500">
    <property type="component" value="Unassembled WGS sequence"/>
</dbReference>
<gene>
    <name evidence="2" type="ORF">A6A20_07190</name>
</gene>